<reference evidence="2 3" key="1">
    <citation type="submission" date="2019-06" db="EMBL/GenBank/DDBJ databases">
        <title>Sequencing the genomes of 1000 actinobacteria strains.</title>
        <authorList>
            <person name="Klenk H.-P."/>
        </authorList>
    </citation>
    <scope>NUCLEOTIDE SEQUENCE [LARGE SCALE GENOMIC DNA]</scope>
    <source>
        <strain evidence="2 3">DSM 24683</strain>
    </source>
</reference>
<feature type="domain" description="HTH luxR-type" evidence="1">
    <location>
        <begin position="840"/>
        <end position="905"/>
    </location>
</feature>
<dbReference type="AlphaFoldDB" id="A0A561BP14"/>
<evidence type="ECO:0000313" key="3">
    <source>
        <dbReference type="Proteomes" id="UP000318380"/>
    </source>
</evidence>
<dbReference type="PROSITE" id="PS50043">
    <property type="entry name" value="HTH_LUXR_2"/>
    <property type="match status" value="1"/>
</dbReference>
<evidence type="ECO:0000313" key="2">
    <source>
        <dbReference type="EMBL" id="TWD80610.1"/>
    </source>
</evidence>
<dbReference type="GO" id="GO:0006355">
    <property type="term" value="P:regulation of DNA-templated transcription"/>
    <property type="evidence" value="ECO:0007669"/>
    <property type="project" value="InterPro"/>
</dbReference>
<dbReference type="Gene3D" id="1.10.10.10">
    <property type="entry name" value="Winged helix-like DNA-binding domain superfamily/Winged helix DNA-binding domain"/>
    <property type="match status" value="1"/>
</dbReference>
<dbReference type="Proteomes" id="UP000318380">
    <property type="component" value="Unassembled WGS sequence"/>
</dbReference>
<dbReference type="CDD" id="cd06170">
    <property type="entry name" value="LuxR_C_like"/>
    <property type="match status" value="1"/>
</dbReference>
<organism evidence="2 3">
    <name type="scientific">Kribbella amoyensis</name>
    <dbReference type="NCBI Taxonomy" id="996641"/>
    <lineage>
        <taxon>Bacteria</taxon>
        <taxon>Bacillati</taxon>
        <taxon>Actinomycetota</taxon>
        <taxon>Actinomycetes</taxon>
        <taxon>Propionibacteriales</taxon>
        <taxon>Kribbellaceae</taxon>
        <taxon>Kribbella</taxon>
    </lineage>
</organism>
<dbReference type="Pfam" id="PF00196">
    <property type="entry name" value="GerE"/>
    <property type="match status" value="1"/>
</dbReference>
<dbReference type="InterPro" id="IPR027417">
    <property type="entry name" value="P-loop_NTPase"/>
</dbReference>
<sequence>MEDVGHDRPRGTALMPTYGLPRFGTSFVGRAEDLAGTRAALRAGRMLTLTGPGGSGKTRLAATVGDEAPAAWPDGVWWVGLDETRDDAAVDVAVAGALGISVSPGAERIAIINAAEGVRGLLILDNCEQVRAGVGGLVEELLAAAPTIAVLGTSRTPVGVPGERVHRIGPLTLEDALHLFDERADAIGASRPGPGGTRSICDRIDRLPLALELAAGWTTTLSTEEIVERLGRPLELLEDSGSRAPYRLRSLAGSVLWSYELLDDAHRAVFRRLAAFRRGFTADLAQAVCADADLGPMDVLRCLRELVDACLVVADPGTSPARFSMLDVIAAFAQERLAESGEEDAVRRRHLAAYRVVVERHAALRDGDKDAWRVALAPEYANLVAAVEWGIAGDGLVDARELAIGLAWFWHLESRRPEGISLLAQIVRAGVDERSAAQARAEVALALVADTAAPGTNVRSALARAVEVATEHDDDSTARVARILLALSVLADDPEQARQLAVENRAAAAEVGDVFNECASRVLLGILHCLDDEYAAGLEHLTPAASTLRDHGDRGVAATALGYQAVAHARTGFLDRGIEIAQEAVDCARPLHDLHRIGQVSVVHAELLALRGRIADAYGAIEAISSLIERIDGPTLVPGWELTRARIAAWEGDHATAIDWCRRGIRLAERGALDSRVSLAETQLELASALRLTGDAEHAMAALSEATAATDGTSRPRVRADVLEQAAFLTSDNTTAYSRHQEALRLRSDAGLTLDVIDSLENIAALAHSRRTAEFAVVLATAAQTARADHGYLARRTPLDPQLEKLIADPANDEAVRQGAKLGLDAVDLARRMHGTRDRPDTGWESLTPTENSVVELAAEGLSNPQIADRLFISRGTVKTHLAHAYQKLGIANRTELAAAFHARNTPDAVG</sequence>
<dbReference type="SUPFAM" id="SSF46894">
    <property type="entry name" value="C-terminal effector domain of the bipartite response regulators"/>
    <property type="match status" value="1"/>
</dbReference>
<dbReference type="Gene3D" id="1.25.40.10">
    <property type="entry name" value="Tetratricopeptide repeat domain"/>
    <property type="match status" value="1"/>
</dbReference>
<dbReference type="PANTHER" id="PTHR47691:SF3">
    <property type="entry name" value="HTH-TYPE TRANSCRIPTIONAL REGULATOR RV0890C-RELATED"/>
    <property type="match status" value="1"/>
</dbReference>
<accession>A0A561BP14</accession>
<dbReference type="PANTHER" id="PTHR47691">
    <property type="entry name" value="REGULATOR-RELATED"/>
    <property type="match status" value="1"/>
</dbReference>
<protein>
    <submittedName>
        <fullName evidence="2">LuxR family transcriptional regulator</fullName>
    </submittedName>
</protein>
<dbReference type="InterPro" id="IPR011990">
    <property type="entry name" value="TPR-like_helical_dom_sf"/>
</dbReference>
<dbReference type="InterPro" id="IPR000792">
    <property type="entry name" value="Tscrpt_reg_LuxR_C"/>
</dbReference>
<evidence type="ECO:0000259" key="1">
    <source>
        <dbReference type="PROSITE" id="PS50043"/>
    </source>
</evidence>
<name>A0A561BP14_9ACTN</name>
<dbReference type="InterPro" id="IPR016032">
    <property type="entry name" value="Sig_transdc_resp-reg_C-effctor"/>
</dbReference>
<dbReference type="Gene3D" id="3.40.50.300">
    <property type="entry name" value="P-loop containing nucleotide triphosphate hydrolases"/>
    <property type="match status" value="1"/>
</dbReference>
<dbReference type="EMBL" id="VIVK01000001">
    <property type="protein sequence ID" value="TWD80610.1"/>
    <property type="molecule type" value="Genomic_DNA"/>
</dbReference>
<dbReference type="GO" id="GO:0003677">
    <property type="term" value="F:DNA binding"/>
    <property type="evidence" value="ECO:0007669"/>
    <property type="project" value="InterPro"/>
</dbReference>
<dbReference type="InterPro" id="IPR036388">
    <property type="entry name" value="WH-like_DNA-bd_sf"/>
</dbReference>
<dbReference type="PRINTS" id="PR00038">
    <property type="entry name" value="HTHLUXR"/>
</dbReference>
<dbReference type="PROSITE" id="PS00622">
    <property type="entry name" value="HTH_LUXR_1"/>
    <property type="match status" value="1"/>
</dbReference>
<keyword evidence="3" id="KW-1185">Reference proteome</keyword>
<dbReference type="SMART" id="SM00421">
    <property type="entry name" value="HTH_LUXR"/>
    <property type="match status" value="1"/>
</dbReference>
<comment type="caution">
    <text evidence="2">The sequence shown here is derived from an EMBL/GenBank/DDBJ whole genome shotgun (WGS) entry which is preliminary data.</text>
</comment>
<gene>
    <name evidence="2" type="ORF">FB561_1695</name>
</gene>
<dbReference type="SUPFAM" id="SSF52540">
    <property type="entry name" value="P-loop containing nucleoside triphosphate hydrolases"/>
    <property type="match status" value="1"/>
</dbReference>
<dbReference type="SUPFAM" id="SSF48452">
    <property type="entry name" value="TPR-like"/>
    <property type="match status" value="1"/>
</dbReference>
<proteinExistence type="predicted"/>